<comment type="caution">
    <text evidence="11">The sequence shown here is derived from an EMBL/GenBank/DDBJ whole genome shotgun (WGS) entry which is preliminary data.</text>
</comment>
<dbReference type="Gene3D" id="3.30.200.20">
    <property type="entry name" value="Phosphorylase Kinase, domain 1"/>
    <property type="match status" value="1"/>
</dbReference>
<reference evidence="11 12" key="1">
    <citation type="journal article" date="2024" name="Nat. Commun.">
        <title>Phylogenomics reveals the evolutionary origins of lichenization in chlorophyte algae.</title>
        <authorList>
            <person name="Puginier C."/>
            <person name="Libourel C."/>
            <person name="Otte J."/>
            <person name="Skaloud P."/>
            <person name="Haon M."/>
            <person name="Grisel S."/>
            <person name="Petersen M."/>
            <person name="Berrin J.G."/>
            <person name="Delaux P.M."/>
            <person name="Dal Grande F."/>
            <person name="Keller J."/>
        </authorList>
    </citation>
    <scope>NUCLEOTIDE SEQUENCE [LARGE SCALE GENOMIC DNA]</scope>
    <source>
        <strain evidence="11 12">SAG 216-7</strain>
    </source>
</reference>
<evidence type="ECO:0000256" key="5">
    <source>
        <dbReference type="ARBA" id="ARBA00022840"/>
    </source>
</evidence>
<feature type="compositionally biased region" description="Low complexity" evidence="7">
    <location>
        <begin position="1368"/>
        <end position="1380"/>
    </location>
</feature>
<keyword evidence="8" id="KW-1133">Transmembrane helix</keyword>
<dbReference type="InterPro" id="IPR024370">
    <property type="entry name" value="PBP_domain"/>
</dbReference>
<dbReference type="Proteomes" id="UP001491310">
    <property type="component" value="Unassembled WGS sequence"/>
</dbReference>
<dbReference type="Pfam" id="PF00069">
    <property type="entry name" value="Pkinase"/>
    <property type="match status" value="1"/>
</dbReference>
<evidence type="ECO:0000313" key="12">
    <source>
        <dbReference type="Proteomes" id="UP001491310"/>
    </source>
</evidence>
<sequence>MERKGVWALLIALLAAFFCTGVLSQGGLRLAGSGGVVGELAIPAILANATTYLTPKYGSIDLSYQAVDSPQDINNVLSGADDFALSYIPLSAQAYKSAGRVLLQIPWAISNLAMIFNIPGVTTEQLRLNARVLGNIYLCTITNWNDPAIVALNPSLTLPDLKIVPGAFSANKATTQVFSTYLGTAPGWNLGIGTQLPWPRCVQHVLTPDNMLDAVSKAPGAISYIGSWRVNASSPVPEAVLQNVAGNWVGPRARFATNSLNLPASVASADWANVDFAASAQPDMYPMSGFLYNIVNQDVSAAGLQQAELLRDLMAYFLSDMVQTNLSRLDLAPPPQATVKSALVEISRMIVTPGNGSSQAPATTAAAPQANLDGLVTMGTVVEGAGGSSIQNLVYRTISDGTAANQLGAATINFAPTDSVQGKAGVVSNSFAYGISTVALTKDEVAAAGRPLIQVPIGFCPIAVVHTVPGVADGALRLTPNILARIFQCNATNWSDPEIAAANPSLRLPNAPIAPVGLADVSGTTSLFGVYASRSQNWTLGTSTSLVWHRCVRRTSGGSNAVLQAVNGTANAIGYVSNNALVAVVPQLPSAALINKAGAFVTPNASVFPFYQSELPPSISSPDWYRLDLNDTVRSEKYPIGGLMYIIADEDLSAVGFPQSVTVQDLIQYFLSDTVQGMLSSEGASPMLPSYLAVERQQVAALTVIPASPGPAGAPAGGQPASSKAGFPWWAGLIIALAAVAILGAAALAACLVIRRRRKRTNGAASLEAAVHHKDEEVGAKKPDYQFNRGSDGPPVQGNNARSAPSSGGLSSARVNRTPSLDSDHLILADQQGLGSGNGLGAGSGGMGDFAIGGSSGMHSVHSVHSVRSAPHGVQRLDLQERRSTSLPQNGTANSDVASMPSRGQSLNNEPATHSLPGLIRARANSIDADEVERGSLLGRGSFGKVYQGWWRGGSVAIKIVPHEGALGEKVDALRESLLCSAIQHPHIVTTYKVITLRKGASYQRLQREASIPEGTVSSPEGSAGTGGTMNGSPGMLLMETWIIMEYCDLGSLDAAISDGRFEDYESMLLRLLDVATGMDYLHRLGILHTDLKPSNVLLKTAAKTMNDTTGCTAKLADFGLSRVLETNATHISTNTIGTIAYQPEEVLRDGHVTPASDVYSFAILMYEMYTRKHLFKGMMHSQMFFKVFNGYRPPIPQGMPKGLADLMTAAWSHTPEERPSYRFIVKALQRLIREHRRDMGRAISVNLDEVLPMESALLFPIAPAMPIKVPSGPPPPESSSAESLRARAISGASSSSAGASASSAAPAQSPGTPDDFERALQDLRAKAAAGRLETAGQPVSAAATAPAITAAPAFNGGVSAFSAAAIASPPHSSNSSNGSGNRGSGSGGPGPPEQRTVVNAPRAVAAANPFAAAAVQQPPRPMSRGKNYDLLLGD</sequence>
<keyword evidence="8" id="KW-0812">Transmembrane</keyword>
<evidence type="ECO:0000256" key="1">
    <source>
        <dbReference type="ARBA" id="ARBA00008725"/>
    </source>
</evidence>
<dbReference type="InterPro" id="IPR008271">
    <property type="entry name" value="Ser/Thr_kinase_AS"/>
</dbReference>
<keyword evidence="12" id="KW-1185">Reference proteome</keyword>
<evidence type="ECO:0000259" key="10">
    <source>
        <dbReference type="PROSITE" id="PS50011"/>
    </source>
</evidence>
<organism evidence="11 12">
    <name type="scientific">Coccomyxa subellipsoidea</name>
    <dbReference type="NCBI Taxonomy" id="248742"/>
    <lineage>
        <taxon>Eukaryota</taxon>
        <taxon>Viridiplantae</taxon>
        <taxon>Chlorophyta</taxon>
        <taxon>core chlorophytes</taxon>
        <taxon>Trebouxiophyceae</taxon>
        <taxon>Trebouxiophyceae incertae sedis</taxon>
        <taxon>Coccomyxaceae</taxon>
        <taxon>Coccomyxa</taxon>
    </lineage>
</organism>
<keyword evidence="5 6" id="KW-0067">ATP-binding</keyword>
<evidence type="ECO:0000256" key="3">
    <source>
        <dbReference type="ARBA" id="ARBA00022741"/>
    </source>
</evidence>
<feature type="binding site" evidence="6">
    <location>
        <position position="959"/>
    </location>
    <ligand>
        <name>ATP</name>
        <dbReference type="ChEBI" id="CHEBI:30616"/>
    </ligand>
</feature>
<dbReference type="InterPro" id="IPR050962">
    <property type="entry name" value="Phosphate-bind_PstS"/>
</dbReference>
<evidence type="ECO:0000256" key="8">
    <source>
        <dbReference type="SAM" id="Phobius"/>
    </source>
</evidence>
<feature type="region of interest" description="Disordered" evidence="7">
    <location>
        <begin position="1010"/>
        <end position="1030"/>
    </location>
</feature>
<dbReference type="PROSITE" id="PS00107">
    <property type="entry name" value="PROTEIN_KINASE_ATP"/>
    <property type="match status" value="1"/>
</dbReference>
<evidence type="ECO:0000256" key="4">
    <source>
        <dbReference type="ARBA" id="ARBA00022777"/>
    </source>
</evidence>
<feature type="compositionally biased region" description="Polar residues" evidence="7">
    <location>
        <begin position="797"/>
        <end position="816"/>
    </location>
</feature>
<dbReference type="Pfam" id="PF12849">
    <property type="entry name" value="PBP_like_2"/>
    <property type="match status" value="2"/>
</dbReference>
<proteinExistence type="inferred from homology"/>
<feature type="compositionally biased region" description="Polar residues" evidence="7">
    <location>
        <begin position="885"/>
        <end position="912"/>
    </location>
</feature>
<feature type="compositionally biased region" description="Basic and acidic residues" evidence="7">
    <location>
        <begin position="775"/>
        <end position="784"/>
    </location>
</feature>
<keyword evidence="2" id="KW-0808">Transferase</keyword>
<feature type="transmembrane region" description="Helical" evidence="8">
    <location>
        <begin position="729"/>
        <end position="754"/>
    </location>
</feature>
<evidence type="ECO:0000256" key="2">
    <source>
        <dbReference type="ARBA" id="ARBA00022679"/>
    </source>
</evidence>
<evidence type="ECO:0000256" key="9">
    <source>
        <dbReference type="SAM" id="SignalP"/>
    </source>
</evidence>
<feature type="region of interest" description="Disordered" evidence="7">
    <location>
        <begin position="1368"/>
        <end position="1435"/>
    </location>
</feature>
<dbReference type="InterPro" id="IPR011009">
    <property type="entry name" value="Kinase-like_dom_sf"/>
</dbReference>
<keyword evidence="3 6" id="KW-0547">Nucleotide-binding</keyword>
<feature type="signal peptide" evidence="9">
    <location>
        <begin position="1"/>
        <end position="24"/>
    </location>
</feature>
<dbReference type="InterPro" id="IPR000719">
    <property type="entry name" value="Prot_kinase_dom"/>
</dbReference>
<dbReference type="PROSITE" id="PS00108">
    <property type="entry name" value="PROTEIN_KINASE_ST"/>
    <property type="match status" value="1"/>
</dbReference>
<dbReference type="Gene3D" id="1.10.510.10">
    <property type="entry name" value="Transferase(Phosphotransferase) domain 1"/>
    <property type="match status" value="1"/>
</dbReference>
<feature type="compositionally biased region" description="Low complexity" evidence="7">
    <location>
        <begin position="1398"/>
        <end position="1418"/>
    </location>
</feature>
<feature type="chain" id="PRO_5045201572" description="Protein kinase domain-containing protein" evidence="9">
    <location>
        <begin position="25"/>
        <end position="1435"/>
    </location>
</feature>
<dbReference type="PANTHER" id="PTHR42996:SF1">
    <property type="entry name" value="PHOSPHATE-BINDING PROTEIN PSTS"/>
    <property type="match status" value="1"/>
</dbReference>
<dbReference type="InterPro" id="IPR017441">
    <property type="entry name" value="Protein_kinase_ATP_BS"/>
</dbReference>
<evidence type="ECO:0000256" key="6">
    <source>
        <dbReference type="PROSITE-ProRule" id="PRU10141"/>
    </source>
</evidence>
<keyword evidence="8" id="KW-0472">Membrane</keyword>
<feature type="compositionally biased region" description="Low complexity" evidence="7">
    <location>
        <begin position="1279"/>
        <end position="1311"/>
    </location>
</feature>
<dbReference type="SUPFAM" id="SSF56112">
    <property type="entry name" value="Protein kinase-like (PK-like)"/>
    <property type="match status" value="1"/>
</dbReference>
<protein>
    <recommendedName>
        <fullName evidence="10">Protein kinase domain-containing protein</fullName>
    </recommendedName>
</protein>
<feature type="domain" description="Protein kinase" evidence="10">
    <location>
        <begin position="932"/>
        <end position="1233"/>
    </location>
</feature>
<name>A0ABR2YAP0_9CHLO</name>
<feature type="region of interest" description="Disordered" evidence="7">
    <location>
        <begin position="775"/>
        <end position="816"/>
    </location>
</feature>
<dbReference type="PROSITE" id="PS50011">
    <property type="entry name" value="PROTEIN_KINASE_DOM"/>
    <property type="match status" value="1"/>
</dbReference>
<accession>A0ABR2YAP0</accession>
<feature type="region of interest" description="Disordered" evidence="7">
    <location>
        <begin position="1270"/>
        <end position="1317"/>
    </location>
</feature>
<dbReference type="Gene3D" id="3.40.190.10">
    <property type="entry name" value="Periplasmic binding protein-like II"/>
    <property type="match status" value="4"/>
</dbReference>
<dbReference type="EMBL" id="JALJOT010000018">
    <property type="protein sequence ID" value="KAK9901208.1"/>
    <property type="molecule type" value="Genomic_DNA"/>
</dbReference>
<keyword evidence="9" id="KW-0732">Signal</keyword>
<evidence type="ECO:0000256" key="7">
    <source>
        <dbReference type="SAM" id="MobiDB-lite"/>
    </source>
</evidence>
<dbReference type="PANTHER" id="PTHR42996">
    <property type="entry name" value="PHOSPHATE-BINDING PROTEIN PSTS"/>
    <property type="match status" value="1"/>
</dbReference>
<keyword evidence="4" id="KW-0418">Kinase</keyword>
<dbReference type="SMART" id="SM00220">
    <property type="entry name" value="S_TKc"/>
    <property type="match status" value="1"/>
</dbReference>
<dbReference type="SUPFAM" id="SSF53850">
    <property type="entry name" value="Periplasmic binding protein-like II"/>
    <property type="match status" value="2"/>
</dbReference>
<comment type="similarity">
    <text evidence="1">Belongs to the PstS family.</text>
</comment>
<feature type="region of interest" description="Disordered" evidence="7">
    <location>
        <begin position="881"/>
        <end position="914"/>
    </location>
</feature>
<evidence type="ECO:0000313" key="11">
    <source>
        <dbReference type="EMBL" id="KAK9901208.1"/>
    </source>
</evidence>
<gene>
    <name evidence="11" type="ORF">WJX75_000325</name>
</gene>